<keyword evidence="4 11" id="KW-0347">Helicase</keyword>
<dbReference type="SUPFAM" id="SSF50249">
    <property type="entry name" value="Nucleic acid-binding proteins"/>
    <property type="match status" value="1"/>
</dbReference>
<evidence type="ECO:0000313" key="12">
    <source>
        <dbReference type="Proteomes" id="UP001277761"/>
    </source>
</evidence>
<dbReference type="EC" id="3.6.4.12" evidence="11"/>
<dbReference type="Proteomes" id="UP001277761">
    <property type="component" value="Unassembled WGS sequence"/>
</dbReference>
<dbReference type="CDD" id="cd04488">
    <property type="entry name" value="RecG_wedge_OBF"/>
    <property type="match status" value="1"/>
</dbReference>
<feature type="domain" description="Helicase C-terminal" evidence="10">
    <location>
        <begin position="564"/>
        <end position="725"/>
    </location>
</feature>
<feature type="compositionally biased region" description="Polar residues" evidence="8">
    <location>
        <begin position="1"/>
        <end position="10"/>
    </location>
</feature>
<evidence type="ECO:0000256" key="5">
    <source>
        <dbReference type="ARBA" id="ARBA00022840"/>
    </source>
</evidence>
<evidence type="ECO:0000256" key="2">
    <source>
        <dbReference type="ARBA" id="ARBA00022763"/>
    </source>
</evidence>
<dbReference type="GO" id="GO:0016787">
    <property type="term" value="F:hydrolase activity"/>
    <property type="evidence" value="ECO:0007669"/>
    <property type="project" value="UniProtKB-KW"/>
</dbReference>
<dbReference type="InterPro" id="IPR011545">
    <property type="entry name" value="DEAD/DEAH_box_helicase_dom"/>
</dbReference>
<keyword evidence="2" id="KW-0227">DNA damage</keyword>
<sequence>MPVSGSTTSDPPVEATLPPFAGDPELPAGREALRAAPLRWPRPAALGADSGFTGKKATKAAAALGIDSIGGLLHHLPVEGGEVATIDRLRPDERLTIVVEVRRIQSRPVRRRGMRPLVTAWVSDHTGQLEAAFFNQPWLVERYPPGTRLILSGTLKGPGRFSVAQHAPTTDEATPRAAPPGRPAASAPLADAMADAGADLHGRGDGDGGAAAAPVQHASDAVHPPVEDLAGEETRLDGPAAPTIARYPTTEGLTSIEILARVRELQDHLRDVVEPLPGRLRVRYDLPDRVDALHAGHLGDHEAGRRRLAFDELLLTQLEYLRRRRRQGVDRRAPALDGPTDLSDRWLASLPFPPTGDQAKAIAANTEALAQPHPLQRLLMGEVGSGKTVVALHAMVRAVECGHQAALMAPTETLAEQHFRTVQALLGDLQVVIPVALLTGSTPQAQRRELLARLASGELPLIVGTHALLEDPVVFRSLALAVVDEQHRFGVRQRRALDAKASGVGAGTGASAAAWAPHVLHMTATPIPRTMALLHYGDLDVVTLRELPKGRSPIATHVCASDRERARAYARIREEVAAGRQAFVVCPLVADSESLDARSAVAEHERLQAGELKDLRLALLHGQMKPAEKQAAMASFAAGDADVLVATTVIEVGIDVPNATVMLIENAERFGISQLHQLRGRVGRGEHPAICLLFGPKGAARLRALAAHGDGFALSEVDLELRGEGEVLGTRQSGLARFRTARLPDDADLLQRARTLAEELEAKDPELQDPRHALLAAELDRVRRAMVAEGDDESIAA</sequence>
<dbReference type="PANTHER" id="PTHR47964:SF1">
    <property type="entry name" value="ATP-DEPENDENT DNA HELICASE HOMOLOG RECG, CHLOROPLASTIC"/>
    <property type="match status" value="1"/>
</dbReference>
<dbReference type="InterPro" id="IPR014001">
    <property type="entry name" value="Helicase_ATP-bd"/>
</dbReference>
<dbReference type="InterPro" id="IPR045562">
    <property type="entry name" value="RecG_dom3_C"/>
</dbReference>
<evidence type="ECO:0000259" key="9">
    <source>
        <dbReference type="PROSITE" id="PS51192"/>
    </source>
</evidence>
<protein>
    <submittedName>
        <fullName evidence="11">ATP-dependent DNA helicase RecG</fullName>
        <ecNumber evidence="11">3.6.4.12</ecNumber>
    </submittedName>
</protein>
<organism evidence="11 12">
    <name type="scientific">Patulibacter brassicae</name>
    <dbReference type="NCBI Taxonomy" id="1705717"/>
    <lineage>
        <taxon>Bacteria</taxon>
        <taxon>Bacillati</taxon>
        <taxon>Actinomycetota</taxon>
        <taxon>Thermoleophilia</taxon>
        <taxon>Solirubrobacterales</taxon>
        <taxon>Patulibacteraceae</taxon>
        <taxon>Patulibacter</taxon>
    </lineage>
</organism>
<feature type="region of interest" description="Disordered" evidence="8">
    <location>
        <begin position="161"/>
        <end position="218"/>
    </location>
</feature>
<keyword evidence="6" id="KW-0238">DNA-binding</keyword>
<comment type="caution">
    <text evidence="11">The sequence shown here is derived from an EMBL/GenBank/DDBJ whole genome shotgun (WGS) entry which is preliminary data.</text>
</comment>
<keyword evidence="3 11" id="KW-0378">Hydrolase</keyword>
<evidence type="ECO:0000256" key="1">
    <source>
        <dbReference type="ARBA" id="ARBA00022741"/>
    </source>
</evidence>
<dbReference type="GO" id="GO:0003678">
    <property type="term" value="F:DNA helicase activity"/>
    <property type="evidence" value="ECO:0007669"/>
    <property type="project" value="UniProtKB-EC"/>
</dbReference>
<evidence type="ECO:0000259" key="10">
    <source>
        <dbReference type="PROSITE" id="PS51194"/>
    </source>
</evidence>
<dbReference type="RefSeq" id="WP_319952612.1">
    <property type="nucleotide sequence ID" value="NZ_JAXAVX010000001.1"/>
</dbReference>
<dbReference type="PROSITE" id="PS51192">
    <property type="entry name" value="HELICASE_ATP_BIND_1"/>
    <property type="match status" value="1"/>
</dbReference>
<evidence type="ECO:0000256" key="3">
    <source>
        <dbReference type="ARBA" id="ARBA00022801"/>
    </source>
</evidence>
<name>A0ABU4VFI1_9ACTN</name>
<feature type="compositionally biased region" description="Low complexity" evidence="8">
    <location>
        <begin position="183"/>
        <end position="197"/>
    </location>
</feature>
<dbReference type="InterPro" id="IPR012340">
    <property type="entry name" value="NA-bd_OB-fold"/>
</dbReference>
<gene>
    <name evidence="11" type="ORF">SK069_02570</name>
</gene>
<keyword evidence="7" id="KW-0234">DNA repair</keyword>
<feature type="region of interest" description="Disordered" evidence="8">
    <location>
        <begin position="1"/>
        <end position="27"/>
    </location>
</feature>
<dbReference type="Pfam" id="PF00271">
    <property type="entry name" value="Helicase_C"/>
    <property type="match status" value="1"/>
</dbReference>
<evidence type="ECO:0000256" key="7">
    <source>
        <dbReference type="ARBA" id="ARBA00023204"/>
    </source>
</evidence>
<dbReference type="Gene3D" id="2.40.50.140">
    <property type="entry name" value="Nucleic acid-binding proteins"/>
    <property type="match status" value="1"/>
</dbReference>
<keyword evidence="1" id="KW-0547">Nucleotide-binding</keyword>
<evidence type="ECO:0000313" key="11">
    <source>
        <dbReference type="EMBL" id="MDX8150464.1"/>
    </source>
</evidence>
<dbReference type="Pfam" id="PF19833">
    <property type="entry name" value="RecG_dom3_C"/>
    <property type="match status" value="1"/>
</dbReference>
<dbReference type="InterPro" id="IPR001650">
    <property type="entry name" value="Helicase_C-like"/>
</dbReference>
<dbReference type="EMBL" id="JAXAVX010000001">
    <property type="protein sequence ID" value="MDX8150464.1"/>
    <property type="molecule type" value="Genomic_DNA"/>
</dbReference>
<evidence type="ECO:0000256" key="8">
    <source>
        <dbReference type="SAM" id="MobiDB-lite"/>
    </source>
</evidence>
<proteinExistence type="predicted"/>
<dbReference type="InterPro" id="IPR027417">
    <property type="entry name" value="P-loop_NTPase"/>
</dbReference>
<dbReference type="Pfam" id="PF00270">
    <property type="entry name" value="DEAD"/>
    <property type="match status" value="1"/>
</dbReference>
<dbReference type="SUPFAM" id="SSF52540">
    <property type="entry name" value="P-loop containing nucleoside triphosphate hydrolases"/>
    <property type="match status" value="1"/>
</dbReference>
<evidence type="ECO:0000256" key="4">
    <source>
        <dbReference type="ARBA" id="ARBA00022806"/>
    </source>
</evidence>
<evidence type="ECO:0000256" key="6">
    <source>
        <dbReference type="ARBA" id="ARBA00023125"/>
    </source>
</evidence>
<reference evidence="11 12" key="1">
    <citation type="submission" date="2023-11" db="EMBL/GenBank/DDBJ databases">
        <authorList>
            <person name="Xu M."/>
            <person name="Jiang T."/>
        </authorList>
    </citation>
    <scope>NUCLEOTIDE SEQUENCE [LARGE SCALE GENOMIC DNA]</scope>
    <source>
        <strain evidence="11 12">SD</strain>
    </source>
</reference>
<dbReference type="SMART" id="SM00490">
    <property type="entry name" value="HELICc"/>
    <property type="match status" value="1"/>
</dbReference>
<dbReference type="SMART" id="SM00487">
    <property type="entry name" value="DEXDc"/>
    <property type="match status" value="1"/>
</dbReference>
<dbReference type="InterPro" id="IPR047112">
    <property type="entry name" value="RecG/Mfd"/>
</dbReference>
<keyword evidence="12" id="KW-1185">Reference proteome</keyword>
<feature type="domain" description="Helicase ATP-binding" evidence="9">
    <location>
        <begin position="368"/>
        <end position="544"/>
    </location>
</feature>
<dbReference type="PANTHER" id="PTHR47964">
    <property type="entry name" value="ATP-DEPENDENT DNA HELICASE HOMOLOG RECG, CHLOROPLASTIC"/>
    <property type="match status" value="1"/>
</dbReference>
<dbReference type="Gene3D" id="3.40.50.300">
    <property type="entry name" value="P-loop containing nucleotide triphosphate hydrolases"/>
    <property type="match status" value="2"/>
</dbReference>
<keyword evidence="5" id="KW-0067">ATP-binding</keyword>
<accession>A0ABU4VFI1</accession>
<dbReference type="PROSITE" id="PS51194">
    <property type="entry name" value="HELICASE_CTER"/>
    <property type="match status" value="1"/>
</dbReference>